<organism evidence="3 4">
    <name type="scientific">Nitrosomonas communis</name>
    <dbReference type="NCBI Taxonomy" id="44574"/>
    <lineage>
        <taxon>Bacteria</taxon>
        <taxon>Pseudomonadati</taxon>
        <taxon>Pseudomonadota</taxon>
        <taxon>Betaproteobacteria</taxon>
        <taxon>Nitrosomonadales</taxon>
        <taxon>Nitrosomonadaceae</taxon>
        <taxon>Nitrosomonas</taxon>
    </lineage>
</organism>
<dbReference type="Gene3D" id="3.60.15.10">
    <property type="entry name" value="Ribonuclease Z/Hydroxyacylglutathione hydrolase-like"/>
    <property type="match status" value="1"/>
</dbReference>
<dbReference type="RefSeq" id="WP_074904058.1">
    <property type="nucleotide sequence ID" value="NZ_FOUB01000007.1"/>
</dbReference>
<name>A0A1I4LM10_9PROT</name>
<dbReference type="Pfam" id="PF12706">
    <property type="entry name" value="Lactamase_B_2"/>
    <property type="match status" value="1"/>
</dbReference>
<dbReference type="OrthoDB" id="9803916at2"/>
<keyword evidence="1" id="KW-0378">Hydrolase</keyword>
<reference evidence="4" key="1">
    <citation type="submission" date="2016-10" db="EMBL/GenBank/DDBJ databases">
        <authorList>
            <person name="Varghese N."/>
            <person name="Submissions S."/>
        </authorList>
    </citation>
    <scope>NUCLEOTIDE SEQUENCE [LARGE SCALE GENOMIC DNA]</scope>
    <source>
        <strain evidence="4">Nm44</strain>
    </source>
</reference>
<dbReference type="Proteomes" id="UP000183287">
    <property type="component" value="Unassembled WGS sequence"/>
</dbReference>
<protein>
    <submittedName>
        <fullName evidence="3">L-ascorbate metabolism protein UlaG, beta-lactamase superfamily</fullName>
    </submittedName>
</protein>
<dbReference type="GO" id="GO:0016787">
    <property type="term" value="F:hydrolase activity"/>
    <property type="evidence" value="ECO:0007669"/>
    <property type="project" value="UniProtKB-KW"/>
</dbReference>
<dbReference type="EMBL" id="FOUB01000007">
    <property type="protein sequence ID" value="SFL92010.1"/>
    <property type="molecule type" value="Genomic_DNA"/>
</dbReference>
<dbReference type="PANTHER" id="PTHR43546">
    <property type="entry name" value="UPF0173 METAL-DEPENDENT HYDROLASE MJ1163-RELATED"/>
    <property type="match status" value="1"/>
</dbReference>
<proteinExistence type="predicted"/>
<dbReference type="AlphaFoldDB" id="A0A1I4LM10"/>
<dbReference type="InterPro" id="IPR050114">
    <property type="entry name" value="UPF0173_UPF0282_UlaG_hydrolase"/>
</dbReference>
<evidence type="ECO:0000313" key="3">
    <source>
        <dbReference type="EMBL" id="SFL92010.1"/>
    </source>
</evidence>
<accession>A0A1I4LM10</accession>
<evidence type="ECO:0000313" key="4">
    <source>
        <dbReference type="Proteomes" id="UP000183287"/>
    </source>
</evidence>
<keyword evidence="4" id="KW-1185">Reference proteome</keyword>
<feature type="domain" description="Metallo-beta-lactamase" evidence="2">
    <location>
        <begin position="20"/>
        <end position="219"/>
    </location>
</feature>
<evidence type="ECO:0000256" key="1">
    <source>
        <dbReference type="ARBA" id="ARBA00022801"/>
    </source>
</evidence>
<evidence type="ECO:0000259" key="2">
    <source>
        <dbReference type="Pfam" id="PF12706"/>
    </source>
</evidence>
<dbReference type="PANTHER" id="PTHR43546:SF9">
    <property type="entry name" value="L-ASCORBATE-6-PHOSPHATE LACTONASE ULAG-RELATED"/>
    <property type="match status" value="1"/>
</dbReference>
<dbReference type="InterPro" id="IPR036866">
    <property type="entry name" value="RibonucZ/Hydroxyglut_hydro"/>
</dbReference>
<gene>
    <name evidence="3" type="ORF">SAMN05421863_10078</name>
</gene>
<sequence length="256" mass="28471">MKIKQIRNATLNIEYGGKKFLIDPWLAEKGAIPGFGGTINDHLRNPTADLPVPISEIVDVDAVILTHVHPDHWDDTAKNAISKDIPFFVQHEVDAQTIRLEGFKNVRVLEDTNDFDGITLIKTPGRHGGSEIVEDMKDLLGEVSGIVLKHPDEKTVYIAGDTVWYEGVEDNLKKYHPDVVVLNSGDAKVIGEESIIMGKQDVYQVYNAAPNATIIASHMESVNHATLSRKELREYLSEKGMTQRVLVPEDGEAYSF</sequence>
<dbReference type="SUPFAM" id="SSF56281">
    <property type="entry name" value="Metallo-hydrolase/oxidoreductase"/>
    <property type="match status" value="1"/>
</dbReference>
<dbReference type="InterPro" id="IPR001279">
    <property type="entry name" value="Metallo-B-lactamas"/>
</dbReference>